<dbReference type="Proteomes" id="UP000276133">
    <property type="component" value="Unassembled WGS sequence"/>
</dbReference>
<dbReference type="InterPro" id="IPR009057">
    <property type="entry name" value="Homeodomain-like_sf"/>
</dbReference>
<feature type="compositionally biased region" description="Basic and acidic residues" evidence="1">
    <location>
        <begin position="27"/>
        <end position="46"/>
    </location>
</feature>
<dbReference type="EMBL" id="REGN01011236">
    <property type="protein sequence ID" value="RMZ97722.1"/>
    <property type="molecule type" value="Genomic_DNA"/>
</dbReference>
<keyword evidence="3" id="KW-1185">Reference proteome</keyword>
<accession>A0A3M7PF97</accession>
<evidence type="ECO:0000313" key="3">
    <source>
        <dbReference type="Proteomes" id="UP000276133"/>
    </source>
</evidence>
<reference evidence="2 3" key="1">
    <citation type="journal article" date="2018" name="Sci. Rep.">
        <title>Genomic signatures of local adaptation to the degree of environmental predictability in rotifers.</title>
        <authorList>
            <person name="Franch-Gras L."/>
            <person name="Hahn C."/>
            <person name="Garcia-Roger E.M."/>
            <person name="Carmona M.J."/>
            <person name="Serra M."/>
            <person name="Gomez A."/>
        </authorList>
    </citation>
    <scope>NUCLEOTIDE SEQUENCE [LARGE SCALE GENOMIC DNA]</scope>
    <source>
        <strain evidence="2">HYR1</strain>
    </source>
</reference>
<name>A0A3M7PF97_BRAPC</name>
<organism evidence="2 3">
    <name type="scientific">Brachionus plicatilis</name>
    <name type="common">Marine rotifer</name>
    <name type="synonym">Brachionus muelleri</name>
    <dbReference type="NCBI Taxonomy" id="10195"/>
    <lineage>
        <taxon>Eukaryota</taxon>
        <taxon>Metazoa</taxon>
        <taxon>Spiralia</taxon>
        <taxon>Gnathifera</taxon>
        <taxon>Rotifera</taxon>
        <taxon>Eurotatoria</taxon>
        <taxon>Monogononta</taxon>
        <taxon>Pseudotrocha</taxon>
        <taxon>Ploima</taxon>
        <taxon>Brachionidae</taxon>
        <taxon>Brachionus</taxon>
    </lineage>
</organism>
<dbReference type="OrthoDB" id="10006939at2759"/>
<proteinExistence type="predicted"/>
<comment type="caution">
    <text evidence="2">The sequence shown here is derived from an EMBL/GenBank/DDBJ whole genome shotgun (WGS) entry which is preliminary data.</text>
</comment>
<evidence type="ECO:0000256" key="1">
    <source>
        <dbReference type="SAM" id="MobiDB-lite"/>
    </source>
</evidence>
<sequence length="87" mass="9992">MGEKMCLAHKNAKLLGVSPKCVSSTKKRYEETGSVSDRNRSGKPRELTLRDENYIFREIRKDPTSIYQKLATDFNSKTQAVDLRIKI</sequence>
<dbReference type="AlphaFoldDB" id="A0A3M7PF97"/>
<gene>
    <name evidence="2" type="ORF">BpHYR1_043629</name>
</gene>
<protein>
    <submittedName>
        <fullName evidence="2">Uncharacterized protein</fullName>
    </submittedName>
</protein>
<dbReference type="SUPFAM" id="SSF46689">
    <property type="entry name" value="Homeodomain-like"/>
    <property type="match status" value="1"/>
</dbReference>
<feature type="region of interest" description="Disordered" evidence="1">
    <location>
        <begin position="26"/>
        <end position="46"/>
    </location>
</feature>
<evidence type="ECO:0000313" key="2">
    <source>
        <dbReference type="EMBL" id="RMZ97722.1"/>
    </source>
</evidence>